<proteinExistence type="inferred from homology"/>
<comment type="similarity">
    <text evidence="1">Belongs to the iron/ascorbate-dependent oxidoreductase family.</text>
</comment>
<feature type="region of interest" description="Disordered" evidence="2">
    <location>
        <begin position="65"/>
        <end position="96"/>
    </location>
</feature>
<dbReference type="PROSITE" id="PS51471">
    <property type="entry name" value="FE2OG_OXY"/>
    <property type="match status" value="1"/>
</dbReference>
<evidence type="ECO:0000313" key="4">
    <source>
        <dbReference type="EMBL" id="KAE8709940.1"/>
    </source>
</evidence>
<dbReference type="GO" id="GO:0016491">
    <property type="term" value="F:oxidoreductase activity"/>
    <property type="evidence" value="ECO:0007669"/>
    <property type="project" value="UniProtKB-KW"/>
</dbReference>
<keyword evidence="5" id="KW-1185">Reference proteome</keyword>
<feature type="domain" description="Fe2OG dioxygenase" evidence="3">
    <location>
        <begin position="155"/>
        <end position="257"/>
    </location>
</feature>
<dbReference type="Proteomes" id="UP000436088">
    <property type="component" value="Unassembled WGS sequence"/>
</dbReference>
<gene>
    <name evidence="4" type="ORF">F3Y22_tig00110328pilonHSYRG00934</name>
</gene>
<comment type="caution">
    <text evidence="4">The sequence shown here is derived from an EMBL/GenBank/DDBJ whole genome shotgun (WGS) entry which is preliminary data.</text>
</comment>
<dbReference type="GO" id="GO:0046872">
    <property type="term" value="F:metal ion binding"/>
    <property type="evidence" value="ECO:0007669"/>
    <property type="project" value="UniProtKB-KW"/>
</dbReference>
<organism evidence="4 5">
    <name type="scientific">Hibiscus syriacus</name>
    <name type="common">Rose of Sharon</name>
    <dbReference type="NCBI Taxonomy" id="106335"/>
    <lineage>
        <taxon>Eukaryota</taxon>
        <taxon>Viridiplantae</taxon>
        <taxon>Streptophyta</taxon>
        <taxon>Embryophyta</taxon>
        <taxon>Tracheophyta</taxon>
        <taxon>Spermatophyta</taxon>
        <taxon>Magnoliopsida</taxon>
        <taxon>eudicotyledons</taxon>
        <taxon>Gunneridae</taxon>
        <taxon>Pentapetalae</taxon>
        <taxon>rosids</taxon>
        <taxon>malvids</taxon>
        <taxon>Malvales</taxon>
        <taxon>Malvaceae</taxon>
        <taxon>Malvoideae</taxon>
        <taxon>Hibiscus</taxon>
    </lineage>
</organism>
<dbReference type="InterPro" id="IPR050231">
    <property type="entry name" value="Iron_ascorbate_oxido_reductase"/>
</dbReference>
<evidence type="ECO:0000259" key="3">
    <source>
        <dbReference type="PROSITE" id="PS51471"/>
    </source>
</evidence>
<keyword evidence="1" id="KW-0560">Oxidoreductase</keyword>
<dbReference type="SUPFAM" id="SSF51197">
    <property type="entry name" value="Clavaminate synthase-like"/>
    <property type="match status" value="1"/>
</dbReference>
<dbReference type="PANTHER" id="PTHR47990">
    <property type="entry name" value="2-OXOGLUTARATE (2OG) AND FE(II)-DEPENDENT OXYGENASE SUPERFAMILY PROTEIN-RELATED"/>
    <property type="match status" value="1"/>
</dbReference>
<dbReference type="Gene3D" id="2.60.120.330">
    <property type="entry name" value="B-lactam Antibiotic, Isopenicillin N Synthase, Chain"/>
    <property type="match status" value="1"/>
</dbReference>
<dbReference type="InterPro" id="IPR005123">
    <property type="entry name" value="Oxoglu/Fe-dep_dioxygenase_dom"/>
</dbReference>
<evidence type="ECO:0000256" key="1">
    <source>
        <dbReference type="RuleBase" id="RU003682"/>
    </source>
</evidence>
<accession>A0A6A3AZ22</accession>
<evidence type="ECO:0000313" key="5">
    <source>
        <dbReference type="Proteomes" id="UP000436088"/>
    </source>
</evidence>
<dbReference type="InterPro" id="IPR044861">
    <property type="entry name" value="IPNS-like_FE2OG_OXY"/>
</dbReference>
<reference evidence="4" key="1">
    <citation type="submission" date="2019-09" db="EMBL/GenBank/DDBJ databases">
        <title>Draft genome information of white flower Hibiscus syriacus.</title>
        <authorList>
            <person name="Kim Y.-M."/>
        </authorList>
    </citation>
    <scope>NUCLEOTIDE SEQUENCE [LARGE SCALE GENOMIC DNA]</scope>
    <source>
        <strain evidence="4">YM2019G1</strain>
    </source>
</reference>
<evidence type="ECO:0000256" key="2">
    <source>
        <dbReference type="SAM" id="MobiDB-lite"/>
    </source>
</evidence>
<keyword evidence="1" id="KW-0479">Metal-binding</keyword>
<sequence length="285" mass="31877">MPTQFMKPNDDLFGTEGAFDVLPLTWKGSSKETTSPLLRQSSSSIWSSGCPLRRSSVSDRCRAATRASLPPMPTDSRPICLGRKRSASDTEEETNSDSAVVDYFTSTLGQGFEQAGRVYQKYCENMRRLSLIIMELLALSLGVDRSHYRKLFEGGTSIMRGNYYPPCKNSGVTFGTGPHCDPNSITILHQDSDGGLEIFTGNKWVAVPPRQDAFAIIMGDTFMVYFVSPDEDAVVKPPEELVVGSGRLYPDFSWSYLLDFANNRRRVDLQTLENFFPWFLTCQPN</sequence>
<dbReference type="AlphaFoldDB" id="A0A6A3AZ22"/>
<protein>
    <recommendedName>
        <fullName evidence="3">Fe2OG dioxygenase domain-containing protein</fullName>
    </recommendedName>
</protein>
<name>A0A6A3AZ22_HIBSY</name>
<dbReference type="InterPro" id="IPR027443">
    <property type="entry name" value="IPNS-like_sf"/>
</dbReference>
<keyword evidence="1" id="KW-0408">Iron</keyword>
<dbReference type="EMBL" id="VEPZ02000934">
    <property type="protein sequence ID" value="KAE8709940.1"/>
    <property type="molecule type" value="Genomic_DNA"/>
</dbReference>
<dbReference type="Pfam" id="PF03171">
    <property type="entry name" value="2OG-FeII_Oxy"/>
    <property type="match status" value="1"/>
</dbReference>